<name>A0ABY5ZNA5_9BACT</name>
<evidence type="ECO:0000259" key="1">
    <source>
        <dbReference type="Pfam" id="PF01261"/>
    </source>
</evidence>
<accession>A0ABY5ZNA5</accession>
<dbReference type="SUPFAM" id="SSF51658">
    <property type="entry name" value="Xylose isomerase-like"/>
    <property type="match status" value="1"/>
</dbReference>
<keyword evidence="2" id="KW-0413">Isomerase</keyword>
<sequence>MSLHSRLHVSLPYRLLDEQGAFLLSRGLQPEIAFKGMDFDDAAIWGVLRHWAGQFRSAGLRVTVHAPFMDLNPGALEPLVRDATRRRLDQALEAAALLEARCVVMHPGYDRWRYGGNEDLWLEPSLEFWRPLEQRAREIGTVLALENVFEDGPGSLQRLLEGLDSPLVGHCFDVGHWHLFCRDKVSLEEWFGRLGRHMVHVHLHDNRGEGDDHLPPGQGLIPFTKLRDLVQDQAPRASLALEVHDPAELAAALGAVSSLFDV</sequence>
<dbReference type="Pfam" id="PF01261">
    <property type="entry name" value="AP_endonuc_2"/>
    <property type="match status" value="1"/>
</dbReference>
<gene>
    <name evidence="2" type="ORF">L9S41_02175</name>
</gene>
<reference evidence="2" key="1">
    <citation type="journal article" date="2022" name="Environ. Microbiol.">
        <title>Geoalkalibacter halelectricus SAP #1 sp. nov. possessing extracellular electron transfer and mineral#reducing capabilities from a haloalkaline environment.</title>
        <authorList>
            <person name="Yadav S."/>
            <person name="Singh R."/>
            <person name="Sundharam S.S."/>
            <person name="Chaudhary S."/>
            <person name="Krishnamurthi S."/>
            <person name="Patil S.A."/>
        </authorList>
    </citation>
    <scope>NUCLEOTIDE SEQUENCE</scope>
    <source>
        <strain evidence="2">SAP-1</strain>
    </source>
</reference>
<dbReference type="Gene3D" id="3.20.20.150">
    <property type="entry name" value="Divalent-metal-dependent TIM barrel enzymes"/>
    <property type="match status" value="1"/>
</dbReference>
<dbReference type="PANTHER" id="PTHR12110">
    <property type="entry name" value="HYDROXYPYRUVATE ISOMERASE"/>
    <property type="match status" value="1"/>
</dbReference>
<protein>
    <submittedName>
        <fullName evidence="2">Sugar phosphate isomerase/epimerase</fullName>
    </submittedName>
</protein>
<dbReference type="GO" id="GO:0016853">
    <property type="term" value="F:isomerase activity"/>
    <property type="evidence" value="ECO:0007669"/>
    <property type="project" value="UniProtKB-KW"/>
</dbReference>
<dbReference type="EMBL" id="CP092109">
    <property type="protein sequence ID" value="UWZ80216.1"/>
    <property type="molecule type" value="Genomic_DNA"/>
</dbReference>
<dbReference type="InterPro" id="IPR013022">
    <property type="entry name" value="Xyl_isomerase-like_TIM-brl"/>
</dbReference>
<dbReference type="InterPro" id="IPR050312">
    <property type="entry name" value="IolE/XylAMocC-like"/>
</dbReference>
<dbReference type="RefSeq" id="WP_260748573.1">
    <property type="nucleotide sequence ID" value="NZ_CP092109.1"/>
</dbReference>
<dbReference type="PANTHER" id="PTHR12110:SF21">
    <property type="entry name" value="XYLOSE ISOMERASE-LIKE TIM BARREL DOMAIN-CONTAINING PROTEIN"/>
    <property type="match status" value="1"/>
</dbReference>
<organism evidence="2 3">
    <name type="scientific">Geoalkalibacter halelectricus</name>
    <dbReference type="NCBI Taxonomy" id="2847045"/>
    <lineage>
        <taxon>Bacteria</taxon>
        <taxon>Pseudomonadati</taxon>
        <taxon>Thermodesulfobacteriota</taxon>
        <taxon>Desulfuromonadia</taxon>
        <taxon>Desulfuromonadales</taxon>
        <taxon>Geoalkalibacteraceae</taxon>
        <taxon>Geoalkalibacter</taxon>
    </lineage>
</organism>
<proteinExistence type="predicted"/>
<keyword evidence="3" id="KW-1185">Reference proteome</keyword>
<feature type="domain" description="Xylose isomerase-like TIM barrel" evidence="1">
    <location>
        <begin position="38"/>
        <end position="248"/>
    </location>
</feature>
<dbReference type="InterPro" id="IPR036237">
    <property type="entry name" value="Xyl_isomerase-like_sf"/>
</dbReference>
<evidence type="ECO:0000313" key="2">
    <source>
        <dbReference type="EMBL" id="UWZ80216.1"/>
    </source>
</evidence>
<evidence type="ECO:0000313" key="3">
    <source>
        <dbReference type="Proteomes" id="UP001060414"/>
    </source>
</evidence>
<dbReference type="Proteomes" id="UP001060414">
    <property type="component" value="Chromosome"/>
</dbReference>